<dbReference type="EMBL" id="PTQV01000038">
    <property type="protein sequence ID" value="RJP81710.1"/>
    <property type="molecule type" value="Genomic_DNA"/>
</dbReference>
<accession>A0A3A4SCV2</accession>
<evidence type="ECO:0000256" key="1">
    <source>
        <dbReference type="ARBA" id="ARBA00023125"/>
    </source>
</evidence>
<dbReference type="Pfam" id="PF01381">
    <property type="entry name" value="HTH_3"/>
    <property type="match status" value="1"/>
</dbReference>
<dbReference type="InterPro" id="IPR001387">
    <property type="entry name" value="Cro/C1-type_HTH"/>
</dbReference>
<dbReference type="GO" id="GO:0003677">
    <property type="term" value="F:DNA binding"/>
    <property type="evidence" value="ECO:0007669"/>
    <property type="project" value="UniProtKB-KW"/>
</dbReference>
<dbReference type="EMBL" id="PTTJ01000114">
    <property type="protein sequence ID" value="RJP09607.1"/>
    <property type="molecule type" value="Genomic_DNA"/>
</dbReference>
<evidence type="ECO:0000259" key="2">
    <source>
        <dbReference type="PROSITE" id="PS50943"/>
    </source>
</evidence>
<feature type="domain" description="HTH cro/C1-type" evidence="2">
    <location>
        <begin position="8"/>
        <end position="62"/>
    </location>
</feature>
<dbReference type="SUPFAM" id="SSF47413">
    <property type="entry name" value="lambda repressor-like DNA-binding domains"/>
    <property type="match status" value="1"/>
</dbReference>
<dbReference type="InterPro" id="IPR010982">
    <property type="entry name" value="Lambda_DNA-bd_dom_sf"/>
</dbReference>
<dbReference type="PANTHER" id="PTHR46558">
    <property type="entry name" value="TRACRIPTIONAL REGULATORY PROTEIN-RELATED-RELATED"/>
    <property type="match status" value="1"/>
</dbReference>
<dbReference type="CDD" id="cd00093">
    <property type="entry name" value="HTH_XRE"/>
    <property type="match status" value="1"/>
</dbReference>
<dbReference type="PANTHER" id="PTHR46558:SF11">
    <property type="entry name" value="HTH-TYPE TRANSCRIPTIONAL REGULATOR XRE"/>
    <property type="match status" value="1"/>
</dbReference>
<dbReference type="PROSITE" id="PS50943">
    <property type="entry name" value="HTH_CROC1"/>
    <property type="match status" value="1"/>
</dbReference>
<comment type="caution">
    <text evidence="4">The sequence shown here is derived from an EMBL/GenBank/DDBJ whole genome shotgun (WGS) entry which is preliminary data.</text>
</comment>
<evidence type="ECO:0000313" key="6">
    <source>
        <dbReference type="Proteomes" id="UP000266144"/>
    </source>
</evidence>
<dbReference type="AlphaFoldDB" id="A0A3A4SCV2"/>
<evidence type="ECO:0000313" key="5">
    <source>
        <dbReference type="Proteomes" id="UP000265600"/>
    </source>
</evidence>
<reference evidence="5 6" key="1">
    <citation type="submission" date="2018-02" db="EMBL/GenBank/DDBJ databases">
        <authorList>
            <person name="Handem S."/>
        </authorList>
    </citation>
    <scope>NUCLEOTIDE SEQUENCE [LARGE SCALE GENOMIC DNA]</scope>
    <source>
        <strain evidence="5">Spain3473</strain>
        <strain evidence="6">Spain939</strain>
    </source>
</reference>
<dbReference type="SMART" id="SM00530">
    <property type="entry name" value="HTH_XRE"/>
    <property type="match status" value="1"/>
</dbReference>
<protein>
    <submittedName>
        <fullName evidence="4">DNA-binding protein</fullName>
    </submittedName>
</protein>
<sequence>MLDFPNRLKEKRKNKGYTQEQMSKLLDIGQSAYAKWENGRTEPTLENIVKLSKILDTTTDELLGRNINFGDTILNKKYKYDLSVLKESDIQNLYDLKITLAFDLLDESLNPTKLKEILMEKNKLNKEEESILDTILAEAKEFADDVNEFYKFKKSNKKFKWPWQKNNNNLTTKDSNNIK</sequence>
<dbReference type="Proteomes" id="UP000265600">
    <property type="component" value="Unassembled WGS sequence"/>
</dbReference>
<name>A0A3A4SCV2_9STRE</name>
<gene>
    <name evidence="4" type="ORF">C5O68_06740</name>
    <name evidence="3" type="ORF">C5O69_09550</name>
</gene>
<reference evidence="4" key="2">
    <citation type="submission" date="2018-02" db="EMBL/GenBank/DDBJ databases">
        <authorList>
            <person name="Cohen D.B."/>
            <person name="Kent A.D."/>
        </authorList>
    </citation>
    <scope>NUCLEOTIDE SEQUENCE</scope>
    <source>
        <strain evidence="3">Spain3473</strain>
        <strain evidence="4">Spain939</strain>
    </source>
</reference>
<dbReference type="Proteomes" id="UP000266144">
    <property type="component" value="Unassembled WGS sequence"/>
</dbReference>
<evidence type="ECO:0000313" key="3">
    <source>
        <dbReference type="EMBL" id="RJP09607.1"/>
    </source>
</evidence>
<proteinExistence type="predicted"/>
<dbReference type="Gene3D" id="1.10.260.40">
    <property type="entry name" value="lambda repressor-like DNA-binding domains"/>
    <property type="match status" value="1"/>
</dbReference>
<evidence type="ECO:0000313" key="4">
    <source>
        <dbReference type="EMBL" id="RJP81710.1"/>
    </source>
</evidence>
<keyword evidence="1 4" id="KW-0238">DNA-binding</keyword>
<organism evidence="4 6">
    <name type="scientific">Streptococcus pseudopneumoniae</name>
    <dbReference type="NCBI Taxonomy" id="257758"/>
    <lineage>
        <taxon>Bacteria</taxon>
        <taxon>Bacillati</taxon>
        <taxon>Bacillota</taxon>
        <taxon>Bacilli</taxon>
        <taxon>Lactobacillales</taxon>
        <taxon>Streptococcaceae</taxon>
        <taxon>Streptococcus</taxon>
    </lineage>
</organism>
<dbReference type="RefSeq" id="WP_119942826.1">
    <property type="nucleotide sequence ID" value="NZ_JACSYZ010000049.1"/>
</dbReference>